<dbReference type="RefSeq" id="YP_009293174.1">
    <property type="nucleotide sequence ID" value="NC_031127.1"/>
</dbReference>
<evidence type="ECO:0000313" key="2">
    <source>
        <dbReference type="Proteomes" id="UP000203302"/>
    </source>
</evidence>
<evidence type="ECO:0000313" key="1">
    <source>
        <dbReference type="EMBL" id="ANZ49288.1"/>
    </source>
</evidence>
<dbReference type="Proteomes" id="UP000203302">
    <property type="component" value="Segment"/>
</dbReference>
<gene>
    <name evidence="1" type="ORF">HUXLEY_206</name>
</gene>
<reference evidence="2" key="1">
    <citation type="submission" date="2016-06" db="EMBL/GenBank/DDBJ databases">
        <authorList>
            <person name="Berg J.A."/>
            <person name="Grossarth S.E."/>
            <person name="Jarvis T.M."/>
            <person name="Merrill B.D."/>
            <person name="Breakwell D.P."/>
            <person name="Hope S."/>
            <person name="Grose J.H."/>
        </authorList>
    </citation>
    <scope>NUCLEOTIDE SEQUENCE [LARGE SCALE GENOMIC DNA]</scope>
</reference>
<dbReference type="GeneID" id="29069328"/>
<sequence length="88" mass="10331">MTKVIPEHVSEALKELSGVHRPLISSCTEAERTYLHSTLAIALRWYEKDTRPVAEGYKRTFYYTRKDEFPHTYVFTHSDEIINHAHLP</sequence>
<accession>A0A1B2IDG0</accession>
<protein>
    <submittedName>
        <fullName evidence="1">Uncharacterized protein</fullName>
    </submittedName>
</protein>
<organism evidence="1 2">
    <name type="scientific">Erwinia phage vB_EamM_Huxley</name>
    <dbReference type="NCBI Taxonomy" id="1883373"/>
    <lineage>
        <taxon>Viruses</taxon>
        <taxon>Duplodnaviria</taxon>
        <taxon>Heunggongvirae</taxon>
        <taxon>Uroviricota</taxon>
        <taxon>Caudoviricetes</taxon>
        <taxon>Chimalliviridae</taxon>
        <taxon>Machinavirus</taxon>
        <taxon>Machinavirus machina</taxon>
    </lineage>
</organism>
<dbReference type="EMBL" id="KX397368">
    <property type="protein sequence ID" value="ANZ49288.1"/>
    <property type="molecule type" value="Genomic_DNA"/>
</dbReference>
<proteinExistence type="predicted"/>
<name>A0A1B2IDG0_9CAUD</name>
<dbReference type="OrthoDB" id="28085at10239"/>
<dbReference type="KEGG" id="vg:29069328"/>